<reference evidence="5 6" key="1">
    <citation type="journal article" date="2010" name="J. Bacteriol.">
        <title>Completed genome sequence of the anaerobic iron-oxidizing bacterium Acidovorax ebreus strain TPSY.</title>
        <authorList>
            <person name="Byrne-Bailey K.G."/>
            <person name="Weber K.A."/>
            <person name="Chair A.H."/>
            <person name="Bose S."/>
            <person name="Knox T."/>
            <person name="Spanbauer T.L."/>
            <person name="Chertkov O."/>
            <person name="Coates J.D."/>
        </authorList>
    </citation>
    <scope>NUCLEOTIDE SEQUENCE [LARGE SCALE GENOMIC DNA]</scope>
    <source>
        <strain evidence="5 6">TPSY</strain>
    </source>
</reference>
<keyword evidence="6" id="KW-1185">Reference proteome</keyword>
<dbReference type="GO" id="GO:0008933">
    <property type="term" value="F:peptidoglycan lytic transglycosylase activity"/>
    <property type="evidence" value="ECO:0007669"/>
    <property type="project" value="TreeGrafter"/>
</dbReference>
<feature type="region of interest" description="Disordered" evidence="1">
    <location>
        <begin position="34"/>
        <end position="90"/>
    </location>
</feature>
<dbReference type="InterPro" id="IPR036366">
    <property type="entry name" value="PGBDSf"/>
</dbReference>
<dbReference type="InterPro" id="IPR043426">
    <property type="entry name" value="MltB-like"/>
</dbReference>
<gene>
    <name evidence="5" type="ordered locus">Dtpsy_1688</name>
</gene>
<dbReference type="EMBL" id="CP001392">
    <property type="protein sequence ID" value="ACM33145.1"/>
    <property type="molecule type" value="Genomic_DNA"/>
</dbReference>
<feature type="domain" description="Transglycosylase SLT" evidence="4">
    <location>
        <begin position="97"/>
        <end position="387"/>
    </location>
</feature>
<feature type="compositionally biased region" description="Low complexity" evidence="1">
    <location>
        <begin position="34"/>
        <end position="46"/>
    </location>
</feature>
<dbReference type="Pfam" id="PF13406">
    <property type="entry name" value="SLT_2"/>
    <property type="match status" value="1"/>
</dbReference>
<organism evidence="5 6">
    <name type="scientific">Acidovorax ebreus (strain TPSY)</name>
    <name type="common">Diaphorobacter sp. (strain TPSY)</name>
    <dbReference type="NCBI Taxonomy" id="535289"/>
    <lineage>
        <taxon>Bacteria</taxon>
        <taxon>Pseudomonadati</taxon>
        <taxon>Pseudomonadota</taxon>
        <taxon>Betaproteobacteria</taxon>
        <taxon>Burkholderiales</taxon>
        <taxon>Comamonadaceae</taxon>
        <taxon>Diaphorobacter</taxon>
    </lineage>
</organism>
<dbReference type="InterPro" id="IPR023346">
    <property type="entry name" value="Lysozyme-like_dom_sf"/>
</dbReference>
<feature type="signal peptide" evidence="2">
    <location>
        <begin position="1"/>
        <end position="39"/>
    </location>
</feature>
<dbReference type="KEGG" id="dia:Dtpsy_1688"/>
<dbReference type="SUPFAM" id="SSF47090">
    <property type="entry name" value="PGBD-like"/>
    <property type="match status" value="1"/>
</dbReference>
<dbReference type="InterPro" id="IPR011970">
    <property type="entry name" value="MltB_2"/>
</dbReference>
<dbReference type="AlphaFoldDB" id="A0A9J9UAP3"/>
<dbReference type="PANTHER" id="PTHR30163">
    <property type="entry name" value="MEMBRANE-BOUND LYTIC MUREIN TRANSGLYCOSYLASE B"/>
    <property type="match status" value="1"/>
</dbReference>
<sequence length="466" mass="48566">MRFLFMPDTLARRRAAASALGVAALAGCASAPPATPAVAAPSAAPSAPAPAPVIPQLPSPAAPTTPAPAPATSTVEPASTPVAPPAPDTTATTLAGFHAWVSAFAREALAAGIRPQTVAATLGQAQWQPRVVELDRAQPEFTRPPWAYLDSAVSSQRIAQGREQRHQYADALDAAAQRYGVPASVVTAIWGMESNYGRNFGSFRTVDALATLAYDGRRSAWAQRELLAALRIVDQGDIAADALIGSWAGAMGHTQFLPSVFLAHAVDADGDGRRDIWGSVPDVVASTANFLAHSGWKSGEPWGAEVLLPPGFDYARAELSVRQASSDWAAEGVRGVGDAELPPLQDASVLTPAGARGPAILVGPNFRALLRYNNSVNYALAVGLLARQIDGGAGLASAWPRELQPLSRSEVRALQEALNARGLDTGTPDGVAGPATRAGVRRYQQSVGLPADGYATRELLQRLLTP</sequence>
<dbReference type="NCBIfam" id="TIGR02283">
    <property type="entry name" value="MltB_2"/>
    <property type="match status" value="1"/>
</dbReference>
<dbReference type="Gene3D" id="1.10.530.10">
    <property type="match status" value="1"/>
</dbReference>
<feature type="compositionally biased region" description="Pro residues" evidence="1">
    <location>
        <begin position="47"/>
        <end position="69"/>
    </location>
</feature>
<dbReference type="SUPFAM" id="SSF53955">
    <property type="entry name" value="Lysozyme-like"/>
    <property type="match status" value="1"/>
</dbReference>
<keyword evidence="2" id="KW-0732">Signal</keyword>
<protein>
    <submittedName>
        <fullName evidence="5">Lytic murein transglycosylase</fullName>
    </submittedName>
</protein>
<proteinExistence type="predicted"/>
<dbReference type="GO" id="GO:0009253">
    <property type="term" value="P:peptidoglycan catabolic process"/>
    <property type="evidence" value="ECO:0007669"/>
    <property type="project" value="TreeGrafter"/>
</dbReference>
<dbReference type="Proteomes" id="UP000000450">
    <property type="component" value="Chromosome"/>
</dbReference>
<dbReference type="InterPro" id="IPR002477">
    <property type="entry name" value="Peptidoglycan-bd-like"/>
</dbReference>
<accession>A0A9J9UAP3</accession>
<evidence type="ECO:0000256" key="1">
    <source>
        <dbReference type="SAM" id="MobiDB-lite"/>
    </source>
</evidence>
<feature type="domain" description="Peptidoglycan binding-like" evidence="3">
    <location>
        <begin position="408"/>
        <end position="463"/>
    </location>
</feature>
<dbReference type="Gene3D" id="1.10.8.350">
    <property type="entry name" value="Bacterial muramidase"/>
    <property type="match status" value="1"/>
</dbReference>
<dbReference type="CDD" id="cd13399">
    <property type="entry name" value="Slt35-like"/>
    <property type="match status" value="1"/>
</dbReference>
<dbReference type="InterPro" id="IPR031304">
    <property type="entry name" value="SLT_2"/>
</dbReference>
<dbReference type="InterPro" id="IPR036365">
    <property type="entry name" value="PGBD-like_sf"/>
</dbReference>
<feature type="compositionally biased region" description="Low complexity" evidence="1">
    <location>
        <begin position="70"/>
        <end position="81"/>
    </location>
</feature>
<dbReference type="Gene3D" id="1.10.101.10">
    <property type="entry name" value="PGBD-like superfamily/PGBD"/>
    <property type="match status" value="1"/>
</dbReference>
<feature type="chain" id="PRO_5039924380" evidence="2">
    <location>
        <begin position="40"/>
        <end position="466"/>
    </location>
</feature>
<evidence type="ECO:0000259" key="3">
    <source>
        <dbReference type="Pfam" id="PF01471"/>
    </source>
</evidence>
<dbReference type="Pfam" id="PF01471">
    <property type="entry name" value="PG_binding_1"/>
    <property type="match status" value="1"/>
</dbReference>
<name>A0A9J9UAP3_ACIET</name>
<dbReference type="PROSITE" id="PS51257">
    <property type="entry name" value="PROKAR_LIPOPROTEIN"/>
    <property type="match status" value="1"/>
</dbReference>
<evidence type="ECO:0000313" key="5">
    <source>
        <dbReference type="EMBL" id="ACM33145.1"/>
    </source>
</evidence>
<evidence type="ECO:0000313" key="6">
    <source>
        <dbReference type="Proteomes" id="UP000000450"/>
    </source>
</evidence>
<dbReference type="RefSeq" id="WP_015913234.1">
    <property type="nucleotide sequence ID" value="NC_011992.1"/>
</dbReference>
<dbReference type="PANTHER" id="PTHR30163:SF8">
    <property type="entry name" value="LYTIC MUREIN TRANSGLYCOSYLASE"/>
    <property type="match status" value="1"/>
</dbReference>
<evidence type="ECO:0000256" key="2">
    <source>
        <dbReference type="SAM" id="SignalP"/>
    </source>
</evidence>
<evidence type="ECO:0000259" key="4">
    <source>
        <dbReference type="Pfam" id="PF13406"/>
    </source>
</evidence>